<dbReference type="OrthoDB" id="1141916at2"/>
<gene>
    <name evidence="1" type="primary">gldN</name>
    <name evidence="1" type="ORF">FJ651_01555</name>
</gene>
<proteinExistence type="predicted"/>
<sequence>MNLNKILTGIFCCAAAISYSQANLLNAKIPEEIGLKTEAQLLLDNDEPLEYGYVDDRDILFSKMVWEKIVLDERVNFPLLYPIETNLGDDRKPLFEVLYNAIQTGDIPQVYADSYFRETRSLKEIETAMSYSAITDEGINYLNSNSISDFQLEEDPSLLPEEYMIVERITPADITEYLIKGLWYFDKRQAEMKYRLLAVAPTAPEAQFKNSDNPENRKPIPLFWVFYPEARDVLHTAKAFNNKNSAMPISFDHLLNSRRFNAYMYKEENVQGDREVSEYVTDNALMQLLESERIKEKIRNFEQDMWSY</sequence>
<reference evidence="1 2" key="1">
    <citation type="submission" date="2019-06" db="EMBL/GenBank/DDBJ databases">
        <title>Flavobacteriaceae Paucihalobacterium erythroidium CWB-1, complete genome.</title>
        <authorList>
            <person name="Wu S."/>
        </authorList>
    </citation>
    <scope>NUCLEOTIDE SEQUENCE [LARGE SCALE GENOMIC DNA]</scope>
    <source>
        <strain evidence="1 2">CWB-1</strain>
    </source>
</reference>
<dbReference type="AlphaFoldDB" id="A0A506PP03"/>
<dbReference type="InterPro" id="IPR019847">
    <property type="entry name" value="Gliding_motility_assoc_GldN"/>
</dbReference>
<protein>
    <submittedName>
        <fullName evidence="1">Gliding motility protein GldN</fullName>
    </submittedName>
</protein>
<evidence type="ECO:0000313" key="1">
    <source>
        <dbReference type="EMBL" id="TPV35623.1"/>
    </source>
</evidence>
<dbReference type="NCBIfam" id="TIGR03523">
    <property type="entry name" value="GldN"/>
    <property type="match status" value="1"/>
</dbReference>
<organism evidence="1 2">
    <name type="scientific">Paucihalobacter ruber</name>
    <dbReference type="NCBI Taxonomy" id="2567861"/>
    <lineage>
        <taxon>Bacteria</taxon>
        <taxon>Pseudomonadati</taxon>
        <taxon>Bacteroidota</taxon>
        <taxon>Flavobacteriia</taxon>
        <taxon>Flavobacteriales</taxon>
        <taxon>Flavobacteriaceae</taxon>
        <taxon>Paucihalobacter</taxon>
    </lineage>
</organism>
<dbReference type="Pfam" id="PF19841">
    <property type="entry name" value="GldN"/>
    <property type="match status" value="1"/>
</dbReference>
<dbReference type="RefSeq" id="WP_140988633.1">
    <property type="nucleotide sequence ID" value="NZ_VHIQ01000001.1"/>
</dbReference>
<keyword evidence="2" id="KW-1185">Reference proteome</keyword>
<comment type="caution">
    <text evidence="1">The sequence shown here is derived from an EMBL/GenBank/DDBJ whole genome shotgun (WGS) entry which is preliminary data.</text>
</comment>
<accession>A0A506PP03</accession>
<name>A0A506PP03_9FLAO</name>
<dbReference type="Proteomes" id="UP000317332">
    <property type="component" value="Unassembled WGS sequence"/>
</dbReference>
<dbReference type="EMBL" id="VHIQ01000001">
    <property type="protein sequence ID" value="TPV35623.1"/>
    <property type="molecule type" value="Genomic_DNA"/>
</dbReference>
<evidence type="ECO:0000313" key="2">
    <source>
        <dbReference type="Proteomes" id="UP000317332"/>
    </source>
</evidence>